<comment type="caution">
    <text evidence="2">The sequence shown here is derived from an EMBL/GenBank/DDBJ whole genome shotgun (WGS) entry which is preliminary data.</text>
</comment>
<dbReference type="EMBL" id="BMGP01000006">
    <property type="protein sequence ID" value="GGF35876.1"/>
    <property type="molecule type" value="Genomic_DNA"/>
</dbReference>
<comment type="similarity">
    <text evidence="1">Belongs to the cycloisomerase 2 family.</text>
</comment>
<name>A0A917BBS1_9MICO</name>
<proteinExistence type="inferred from homology"/>
<protein>
    <recommendedName>
        <fullName evidence="4">3-carboxymuconate cyclase</fullName>
    </recommendedName>
</protein>
<dbReference type="PANTHER" id="PTHR30344">
    <property type="entry name" value="6-PHOSPHOGLUCONOLACTONASE-RELATED"/>
    <property type="match status" value="1"/>
</dbReference>
<sequence>MTSARTLWVATYTTDSGRDGVGIGAVRFVDGSVASGGAGGGVQDARVTNSGEVGAGEVGADLGGADLGGADLGGAAAADGEQGDAARVEWLGRAVDAPSPSFVAVHPTLPVVYAVAERAQTVAAFRSVDDVDGVPQLEPLGSAWPAGEAVCHVAVDNLGRFVTATCWGDGRVLLYELASDGALISRFEGAPAADPHAESAAAEADTQGMLARTGFAPRTSRAHCSLMLPDGRIMTTDLGFDLVRVWSYTPGTGLVLDHEIVLPFWSGPRHLIAHPNGTVLIITEYSVEVVVLAPGAPAVTSMLPAAAEAGARPARVASMPASPNGESASGSAIFGVAQVSPPTLRESASAAAIFGVAQIGPATARGAQPFDAGAEIALSTDAAFMYVTVRGSNSVSTLRVDDRGRVHPLADVSSGGDWPRHHLVLGHSLLIAHERSSQLTLFTLDPATGLPTGPTQQLAVEAPTGLAVA</sequence>
<dbReference type="GO" id="GO:0017057">
    <property type="term" value="F:6-phosphogluconolactonase activity"/>
    <property type="evidence" value="ECO:0007669"/>
    <property type="project" value="TreeGrafter"/>
</dbReference>
<evidence type="ECO:0000256" key="1">
    <source>
        <dbReference type="ARBA" id="ARBA00005564"/>
    </source>
</evidence>
<dbReference type="RefSeq" id="WP_188679887.1">
    <property type="nucleotide sequence ID" value="NZ_BMGP01000006.1"/>
</dbReference>
<dbReference type="AlphaFoldDB" id="A0A917BBS1"/>
<dbReference type="PANTHER" id="PTHR30344:SF1">
    <property type="entry name" value="6-PHOSPHOGLUCONOLACTONASE"/>
    <property type="match status" value="1"/>
</dbReference>
<evidence type="ECO:0008006" key="4">
    <source>
        <dbReference type="Google" id="ProtNLM"/>
    </source>
</evidence>
<dbReference type="Proteomes" id="UP000598775">
    <property type="component" value="Unassembled WGS sequence"/>
</dbReference>
<dbReference type="Pfam" id="PF10282">
    <property type="entry name" value="Lactonase"/>
    <property type="match status" value="2"/>
</dbReference>
<evidence type="ECO:0000313" key="3">
    <source>
        <dbReference type="Proteomes" id="UP000598775"/>
    </source>
</evidence>
<organism evidence="2 3">
    <name type="scientific">Subtercola lobariae</name>
    <dbReference type="NCBI Taxonomy" id="1588641"/>
    <lineage>
        <taxon>Bacteria</taxon>
        <taxon>Bacillati</taxon>
        <taxon>Actinomycetota</taxon>
        <taxon>Actinomycetes</taxon>
        <taxon>Micrococcales</taxon>
        <taxon>Microbacteriaceae</taxon>
        <taxon>Subtercola</taxon>
    </lineage>
</organism>
<dbReference type="InterPro" id="IPR019405">
    <property type="entry name" value="Lactonase_7-beta_prop"/>
</dbReference>
<accession>A0A917BBS1</accession>
<dbReference type="SUPFAM" id="SSF50974">
    <property type="entry name" value="Nitrous oxide reductase, N-terminal domain"/>
    <property type="match status" value="1"/>
</dbReference>
<keyword evidence="3" id="KW-1185">Reference proteome</keyword>
<dbReference type="InterPro" id="IPR050282">
    <property type="entry name" value="Cycloisomerase_2"/>
</dbReference>
<dbReference type="Gene3D" id="2.130.10.10">
    <property type="entry name" value="YVTN repeat-like/Quinoprotein amine dehydrogenase"/>
    <property type="match status" value="2"/>
</dbReference>
<reference evidence="2 3" key="1">
    <citation type="journal article" date="2014" name="Int. J. Syst. Evol. Microbiol.">
        <title>Complete genome sequence of Corynebacterium casei LMG S-19264T (=DSM 44701T), isolated from a smear-ripened cheese.</title>
        <authorList>
            <consortium name="US DOE Joint Genome Institute (JGI-PGF)"/>
            <person name="Walter F."/>
            <person name="Albersmeier A."/>
            <person name="Kalinowski J."/>
            <person name="Ruckert C."/>
        </authorList>
    </citation>
    <scope>NUCLEOTIDE SEQUENCE [LARGE SCALE GENOMIC DNA]</scope>
    <source>
        <strain evidence="2 3">CGMCC 1.12976</strain>
    </source>
</reference>
<evidence type="ECO:0000313" key="2">
    <source>
        <dbReference type="EMBL" id="GGF35876.1"/>
    </source>
</evidence>
<dbReference type="InterPro" id="IPR015943">
    <property type="entry name" value="WD40/YVTN_repeat-like_dom_sf"/>
</dbReference>
<dbReference type="InterPro" id="IPR011045">
    <property type="entry name" value="N2O_reductase_N"/>
</dbReference>
<gene>
    <name evidence="2" type="ORF">GCM10011399_31080</name>
</gene>